<dbReference type="InterPro" id="IPR002347">
    <property type="entry name" value="SDR_fam"/>
</dbReference>
<evidence type="ECO:0000256" key="4">
    <source>
        <dbReference type="RuleBase" id="RU000363"/>
    </source>
</evidence>
<feature type="region of interest" description="Disordered" evidence="5">
    <location>
        <begin position="257"/>
        <end position="276"/>
    </location>
</feature>
<keyword evidence="3" id="KW-0560">Oxidoreductase</keyword>
<dbReference type="PANTHER" id="PTHR43490:SF99">
    <property type="entry name" value="SHORT-CHAIN DEHYDROGENASE_REDUCTASE"/>
    <property type="match status" value="1"/>
</dbReference>
<keyword evidence="2" id="KW-0521">NADP</keyword>
<protein>
    <recommendedName>
        <fullName evidence="8">NAD(P)-binding protein</fullName>
    </recommendedName>
</protein>
<dbReference type="SUPFAM" id="SSF51735">
    <property type="entry name" value="NAD(P)-binding Rossmann-fold domains"/>
    <property type="match status" value="1"/>
</dbReference>
<dbReference type="GO" id="GO:0016020">
    <property type="term" value="C:membrane"/>
    <property type="evidence" value="ECO:0007669"/>
    <property type="project" value="TreeGrafter"/>
</dbReference>
<dbReference type="EMBL" id="CAKKNE010000006">
    <property type="protein sequence ID" value="CAH0379950.1"/>
    <property type="molecule type" value="Genomic_DNA"/>
</dbReference>
<dbReference type="GO" id="GO:0016491">
    <property type="term" value="F:oxidoreductase activity"/>
    <property type="evidence" value="ECO:0007669"/>
    <property type="project" value="UniProtKB-KW"/>
</dbReference>
<dbReference type="AlphaFoldDB" id="A0A8J2WT92"/>
<name>A0A8J2WT92_9STRA</name>
<accession>A0A8J2WT92</accession>
<evidence type="ECO:0000313" key="7">
    <source>
        <dbReference type="Proteomes" id="UP000789595"/>
    </source>
</evidence>
<sequence>MSKTILVTGANTGIGYALCKLLATEHGCSVLLGSRTKSKGEKAVADIKKLAPNASVELVEIDVSSDESVSAAAAAVKAKGVTLYGLVNNAGVGLNTNGDIIETNFKGPIRVSEAFLELIEDKGRIVNVSSGGASSWVRQQDEATKKFYSDPDISKEALVADVAKQAAGAEGGWPGTYGLSKAGLTAYTLYQAKAYPHLTCVSLSPGFIMTNMTKGFGAKLTPEQGCVSSLHALFGDVTSGWYYGSDAKRSPLTCCRDPGTPEYEGEENPDPTRYNN</sequence>
<dbReference type="OrthoDB" id="1933717at2759"/>
<proteinExistence type="inferred from homology"/>
<comment type="similarity">
    <text evidence="1 4">Belongs to the short-chain dehydrogenases/reductases (SDR) family.</text>
</comment>
<evidence type="ECO:0000256" key="1">
    <source>
        <dbReference type="ARBA" id="ARBA00006484"/>
    </source>
</evidence>
<dbReference type="PRINTS" id="PR00080">
    <property type="entry name" value="SDRFAMILY"/>
</dbReference>
<evidence type="ECO:0000313" key="6">
    <source>
        <dbReference type="EMBL" id="CAH0379950.1"/>
    </source>
</evidence>
<comment type="caution">
    <text evidence="6">The sequence shown here is derived from an EMBL/GenBank/DDBJ whole genome shotgun (WGS) entry which is preliminary data.</text>
</comment>
<evidence type="ECO:0008006" key="8">
    <source>
        <dbReference type="Google" id="ProtNLM"/>
    </source>
</evidence>
<evidence type="ECO:0000256" key="5">
    <source>
        <dbReference type="SAM" id="MobiDB-lite"/>
    </source>
</evidence>
<gene>
    <name evidence="6" type="ORF">PECAL_6P15870</name>
</gene>
<dbReference type="Proteomes" id="UP000789595">
    <property type="component" value="Unassembled WGS sequence"/>
</dbReference>
<keyword evidence="7" id="KW-1185">Reference proteome</keyword>
<evidence type="ECO:0000256" key="2">
    <source>
        <dbReference type="ARBA" id="ARBA00022857"/>
    </source>
</evidence>
<evidence type="ECO:0000256" key="3">
    <source>
        <dbReference type="ARBA" id="ARBA00023002"/>
    </source>
</evidence>
<organism evidence="6 7">
    <name type="scientific">Pelagomonas calceolata</name>
    <dbReference type="NCBI Taxonomy" id="35677"/>
    <lineage>
        <taxon>Eukaryota</taxon>
        <taxon>Sar</taxon>
        <taxon>Stramenopiles</taxon>
        <taxon>Ochrophyta</taxon>
        <taxon>Pelagophyceae</taxon>
        <taxon>Pelagomonadales</taxon>
        <taxon>Pelagomonadaceae</taxon>
        <taxon>Pelagomonas</taxon>
    </lineage>
</organism>
<reference evidence="6" key="1">
    <citation type="submission" date="2021-11" db="EMBL/GenBank/DDBJ databases">
        <authorList>
            <consortium name="Genoscope - CEA"/>
            <person name="William W."/>
        </authorList>
    </citation>
    <scope>NUCLEOTIDE SEQUENCE</scope>
</reference>
<dbReference type="PANTHER" id="PTHR43490">
    <property type="entry name" value="(+)-NEOMENTHOL DEHYDROGENASE"/>
    <property type="match status" value="1"/>
</dbReference>
<dbReference type="Pfam" id="PF00106">
    <property type="entry name" value="adh_short"/>
    <property type="match status" value="1"/>
</dbReference>
<dbReference type="PRINTS" id="PR00081">
    <property type="entry name" value="GDHRDH"/>
</dbReference>
<dbReference type="InterPro" id="IPR036291">
    <property type="entry name" value="NAD(P)-bd_dom_sf"/>
</dbReference>
<dbReference type="Gene3D" id="3.40.50.720">
    <property type="entry name" value="NAD(P)-binding Rossmann-like Domain"/>
    <property type="match status" value="1"/>
</dbReference>